<keyword evidence="2" id="KW-0539">Nucleus</keyword>
<dbReference type="GeneID" id="112044588"/>
<dbReference type="InterPro" id="IPR006910">
    <property type="entry name" value="Rad21_Rec8_N"/>
</dbReference>
<keyword evidence="6" id="KW-1185">Reference proteome</keyword>
<keyword evidence="3" id="KW-0175">Coiled coil</keyword>
<dbReference type="Proteomes" id="UP001652582">
    <property type="component" value="Chromosome 9"/>
</dbReference>
<organism evidence="6 7">
    <name type="scientific">Bicyclus anynana</name>
    <name type="common">Squinting bush brown butterfly</name>
    <dbReference type="NCBI Taxonomy" id="110368"/>
    <lineage>
        <taxon>Eukaryota</taxon>
        <taxon>Metazoa</taxon>
        <taxon>Ecdysozoa</taxon>
        <taxon>Arthropoda</taxon>
        <taxon>Hexapoda</taxon>
        <taxon>Insecta</taxon>
        <taxon>Pterygota</taxon>
        <taxon>Neoptera</taxon>
        <taxon>Endopterygota</taxon>
        <taxon>Lepidoptera</taxon>
        <taxon>Glossata</taxon>
        <taxon>Ditrysia</taxon>
        <taxon>Papilionoidea</taxon>
        <taxon>Nymphalidae</taxon>
        <taxon>Satyrinae</taxon>
        <taxon>Satyrini</taxon>
        <taxon>Mycalesina</taxon>
        <taxon>Bicyclus</taxon>
    </lineage>
</organism>
<dbReference type="PANTHER" id="PTHR12585">
    <property type="entry name" value="SCC1 / RAD21 FAMILY MEMBER"/>
    <property type="match status" value="1"/>
</dbReference>
<evidence type="ECO:0000256" key="1">
    <source>
        <dbReference type="ARBA" id="ARBA00004123"/>
    </source>
</evidence>
<feature type="compositionally biased region" description="Basic and acidic residues" evidence="4">
    <location>
        <begin position="278"/>
        <end position="287"/>
    </location>
</feature>
<protein>
    <submittedName>
        <fullName evidence="7">Uncharacterized protein LOC112044588</fullName>
    </submittedName>
</protein>
<sequence>MFYNVDCLKKGGRFYLCWLADSWPLRFEQLTQRSNRLLFQDIRKTCDELMEFMSSESGRPTKRFSLRLSSQLMRGLARLYRKKTDLFVRDVWKINYSFINRHKSPEESREEDEDERPLVQRRRSVTVRDQRRRLIFEEVPEEEHNVEQRIRTANNTVAREEDITLREPIPPEIQMIQDGFGEMNLNPVEVMLAIDDAPMQTSVLVQPQDQSADKSRVNIHETLQMERISELDLTLFRKSAGEPSTLMDIEREREILEISEIPQPVPPVPAPETQMEVRLEEPREEPRQQQVTTEQKKPEEFVLEDVEEIPPPKRRRINRKLKIDKNIKICSALFRERIQDKNVELRAEFGSTEASLLVPPALLLTRPAALGGRISHLGSKISSALLAQFADRIADADRPPADRDVEMPLIQRDTEPVPAPVEPQIQEVTERTIPEPELPVLALQDISNIDISARNMHDVTAQQAELAELLTQKVMTVSQEKRASELEKETTRQQRRQASLEAAIAEANKENIPGGGNVSAMENMLDVPRIELPEVTEQPTETAIRSMLHETGLDDEQRRPAPVLVAPEAAQRRQASEGSETPLGSLDRTKVSLGCEEPTNAQLFINKEWGTQGTMIKIFRCVAVRRGPITVHSLVERGPVLEGHTRVIAARCFASILKLKSHGFINVDKDENCDIKDIEFGPRLRRRFIPYVL</sequence>
<feature type="region of interest" description="Disordered" evidence="4">
    <location>
        <begin position="567"/>
        <end position="586"/>
    </location>
</feature>
<feature type="coiled-coil region" evidence="3">
    <location>
        <begin position="483"/>
        <end position="510"/>
    </location>
</feature>
<evidence type="ECO:0000256" key="3">
    <source>
        <dbReference type="SAM" id="Coils"/>
    </source>
</evidence>
<comment type="subcellular location">
    <subcellularLocation>
        <location evidence="1">Nucleus</location>
    </subcellularLocation>
</comment>
<evidence type="ECO:0000313" key="6">
    <source>
        <dbReference type="Proteomes" id="UP001652582"/>
    </source>
</evidence>
<evidence type="ECO:0000256" key="4">
    <source>
        <dbReference type="SAM" id="MobiDB-lite"/>
    </source>
</evidence>
<dbReference type="PANTHER" id="PTHR12585:SF27">
    <property type="entry name" value="MEIOTIC RECOMBINATION PROTEIN REC8 HOMOLOG"/>
    <property type="match status" value="1"/>
</dbReference>
<feature type="domain" description="Rad21/Rec8-like protein N-terminal" evidence="5">
    <location>
        <begin position="1"/>
        <end position="103"/>
    </location>
</feature>
<accession>A0ABM3LKE5</accession>
<proteinExistence type="predicted"/>
<dbReference type="InterPro" id="IPR039781">
    <property type="entry name" value="Rad21/Rec8-like"/>
</dbReference>
<feature type="region of interest" description="Disordered" evidence="4">
    <location>
        <begin position="278"/>
        <end position="297"/>
    </location>
</feature>
<reference evidence="7" key="1">
    <citation type="submission" date="2025-08" db="UniProtKB">
        <authorList>
            <consortium name="RefSeq"/>
        </authorList>
    </citation>
    <scope>IDENTIFICATION</scope>
</reference>
<gene>
    <name evidence="7" type="primary">LOC112044588</name>
</gene>
<name>A0ABM3LKE5_BICAN</name>
<evidence type="ECO:0000256" key="2">
    <source>
        <dbReference type="ARBA" id="ARBA00023242"/>
    </source>
</evidence>
<dbReference type="RefSeq" id="XP_052739548.1">
    <property type="nucleotide sequence ID" value="XM_052883588.1"/>
</dbReference>
<evidence type="ECO:0000259" key="5">
    <source>
        <dbReference type="Pfam" id="PF04825"/>
    </source>
</evidence>
<dbReference type="Pfam" id="PF04825">
    <property type="entry name" value="Rad21_Rec8_N"/>
    <property type="match status" value="1"/>
</dbReference>
<evidence type="ECO:0000313" key="7">
    <source>
        <dbReference type="RefSeq" id="XP_052739548.1"/>
    </source>
</evidence>